<dbReference type="Proteomes" id="UP000267464">
    <property type="component" value="Unassembled WGS sequence"/>
</dbReference>
<keyword evidence="2" id="KW-1185">Reference proteome</keyword>
<proteinExistence type="predicted"/>
<accession>A0A3N7HPS8</accession>
<evidence type="ECO:0000313" key="2">
    <source>
        <dbReference type="Proteomes" id="UP000267464"/>
    </source>
</evidence>
<dbReference type="RefSeq" id="WP_124540633.1">
    <property type="nucleotide sequence ID" value="NZ_QUSW01000003.1"/>
</dbReference>
<dbReference type="EMBL" id="QUSW01000003">
    <property type="protein sequence ID" value="RQP24180.1"/>
    <property type="molecule type" value="Genomic_DNA"/>
</dbReference>
<dbReference type="AlphaFoldDB" id="A0A3N7HPS8"/>
<comment type="caution">
    <text evidence="1">The sequence shown here is derived from an EMBL/GenBank/DDBJ whole genome shotgun (WGS) entry which is preliminary data.</text>
</comment>
<gene>
    <name evidence="1" type="ORF">DZC73_12730</name>
</gene>
<name>A0A3N7HPS8_9BURK</name>
<evidence type="ECO:0000313" key="1">
    <source>
        <dbReference type="EMBL" id="RQP24180.1"/>
    </source>
</evidence>
<dbReference type="SUPFAM" id="SSF54427">
    <property type="entry name" value="NTF2-like"/>
    <property type="match status" value="1"/>
</dbReference>
<reference evidence="1 2" key="2">
    <citation type="submission" date="2018-12" db="EMBL/GenBank/DDBJ databases">
        <title>Rhizobacter gummiphilus sp. nov., a rubber-degrading bacterium isolated from the soil of a botanical garden in Japan.</title>
        <authorList>
            <person name="Shunsuke S.S."/>
        </authorList>
    </citation>
    <scope>NUCLEOTIDE SEQUENCE [LARGE SCALE GENOMIC DNA]</scope>
    <source>
        <strain evidence="1 2">S-16</strain>
    </source>
</reference>
<protein>
    <submittedName>
        <fullName evidence="1">Uncharacterized protein</fullName>
    </submittedName>
</protein>
<sequence length="123" mass="13977">MTPIDAQALADRYAAVWNDSNPKTRRDTIETLWSPDGEHYVGVREVRGHEQLQERVTGAYEKNVRDAKHLFRAVKNAQHVHGVVTFNWEMIEPANGEVLATGLEFLQLDAQGRIKVDHQFIVG</sequence>
<organism evidence="1 2">
    <name type="scientific">Piscinibacter terrae</name>
    <dbReference type="NCBI Taxonomy" id="2496871"/>
    <lineage>
        <taxon>Bacteria</taxon>
        <taxon>Pseudomonadati</taxon>
        <taxon>Pseudomonadota</taxon>
        <taxon>Betaproteobacteria</taxon>
        <taxon>Burkholderiales</taxon>
        <taxon>Sphaerotilaceae</taxon>
        <taxon>Piscinibacter</taxon>
    </lineage>
</organism>
<reference evidence="1 2" key="1">
    <citation type="submission" date="2018-08" db="EMBL/GenBank/DDBJ databases">
        <authorList>
            <person name="Khan S.A."/>
            <person name="Jeon C.O."/>
            <person name="Chun B.H."/>
            <person name="Jeong S.E."/>
        </authorList>
    </citation>
    <scope>NUCLEOTIDE SEQUENCE [LARGE SCALE GENOMIC DNA]</scope>
    <source>
        <strain evidence="1 2">S-16</strain>
    </source>
</reference>
<dbReference type="OrthoDB" id="8722217at2"/>
<dbReference type="Gene3D" id="3.10.450.50">
    <property type="match status" value="1"/>
</dbReference>
<dbReference type="InterPro" id="IPR032710">
    <property type="entry name" value="NTF2-like_dom_sf"/>
</dbReference>